<organism evidence="1 2">
    <name type="scientific">Brachionus plicatilis</name>
    <name type="common">Marine rotifer</name>
    <name type="synonym">Brachionus muelleri</name>
    <dbReference type="NCBI Taxonomy" id="10195"/>
    <lineage>
        <taxon>Eukaryota</taxon>
        <taxon>Metazoa</taxon>
        <taxon>Spiralia</taxon>
        <taxon>Gnathifera</taxon>
        <taxon>Rotifera</taxon>
        <taxon>Eurotatoria</taxon>
        <taxon>Monogononta</taxon>
        <taxon>Pseudotrocha</taxon>
        <taxon>Ploima</taxon>
        <taxon>Brachionidae</taxon>
        <taxon>Brachionus</taxon>
    </lineage>
</organism>
<dbReference type="Proteomes" id="UP000276133">
    <property type="component" value="Unassembled WGS sequence"/>
</dbReference>
<comment type="caution">
    <text evidence="1">The sequence shown here is derived from an EMBL/GenBank/DDBJ whole genome shotgun (WGS) entry which is preliminary data.</text>
</comment>
<dbReference type="AlphaFoldDB" id="A0A3M7T278"/>
<name>A0A3M7T278_BRAPC</name>
<gene>
    <name evidence="1" type="ORF">BpHYR1_047414</name>
</gene>
<sequence length="249" mass="28188">MQEDMNMILQLRGSVFTNTFKTNLWRNADGQALHPAPANWTDVINTNDYNFNWEPEYMIFRDVYGDYINATSQKIEPLHSEMSGNIPTNPPRNIESVRKEDHTIAVVKDYFSFTREVSSGGPYFITPDNLWTNRMNQMHSLINEIEGQSSDATGVLSKFPEYLSMMIAPLNPPIKYVAVGPTAPRAIATPDIHTELHIRTRGEWLGGDYQGGTFAIGVARTQIQPLKADPYYQELSNFNAEVAHTMSTH</sequence>
<proteinExistence type="predicted"/>
<accession>A0A3M7T278</accession>
<keyword evidence="2" id="KW-1185">Reference proteome</keyword>
<dbReference type="EMBL" id="REGN01000432">
    <property type="protein sequence ID" value="RNA41938.1"/>
    <property type="molecule type" value="Genomic_DNA"/>
</dbReference>
<protein>
    <submittedName>
        <fullName evidence="1">Uncharacterized protein</fullName>
    </submittedName>
</protein>
<evidence type="ECO:0000313" key="1">
    <source>
        <dbReference type="EMBL" id="RNA41938.1"/>
    </source>
</evidence>
<evidence type="ECO:0000313" key="2">
    <source>
        <dbReference type="Proteomes" id="UP000276133"/>
    </source>
</evidence>
<reference evidence="1 2" key="1">
    <citation type="journal article" date="2018" name="Sci. Rep.">
        <title>Genomic signatures of local adaptation to the degree of environmental predictability in rotifers.</title>
        <authorList>
            <person name="Franch-Gras L."/>
            <person name="Hahn C."/>
            <person name="Garcia-Roger E.M."/>
            <person name="Carmona M.J."/>
            <person name="Serra M."/>
            <person name="Gomez A."/>
        </authorList>
    </citation>
    <scope>NUCLEOTIDE SEQUENCE [LARGE SCALE GENOMIC DNA]</scope>
    <source>
        <strain evidence="1">HYR1</strain>
    </source>
</reference>